<keyword evidence="1" id="KW-0472">Membrane</keyword>
<dbReference type="EMBL" id="CP096142">
    <property type="protein sequence ID" value="UXA66396.1"/>
    <property type="molecule type" value="Genomic_DNA"/>
</dbReference>
<evidence type="ECO:0000313" key="4">
    <source>
        <dbReference type="EMBL" id="UXA66396.1"/>
    </source>
</evidence>
<keyword evidence="1" id="KW-1133">Transmembrane helix</keyword>
<dbReference type="InterPro" id="IPR058982">
    <property type="entry name" value="Beta-barrel_AprE"/>
</dbReference>
<dbReference type="Proteomes" id="UP001058381">
    <property type="component" value="Chromosome"/>
</dbReference>
<dbReference type="PANTHER" id="PTHR30386:SF28">
    <property type="entry name" value="EXPORTED PROTEIN"/>
    <property type="match status" value="1"/>
</dbReference>
<evidence type="ECO:0000256" key="1">
    <source>
        <dbReference type="SAM" id="Phobius"/>
    </source>
</evidence>
<evidence type="ECO:0000259" key="3">
    <source>
        <dbReference type="Pfam" id="PF26002"/>
    </source>
</evidence>
<dbReference type="RefSeq" id="WP_252163789.1">
    <property type="nucleotide sequence ID" value="NZ_CP094827.1"/>
</dbReference>
<dbReference type="AlphaFoldDB" id="A0A9Q9J0F0"/>
<evidence type="ECO:0000313" key="5">
    <source>
        <dbReference type="Proteomes" id="UP001058381"/>
    </source>
</evidence>
<feature type="transmembrane region" description="Helical" evidence="1">
    <location>
        <begin position="65"/>
        <end position="85"/>
    </location>
</feature>
<dbReference type="Gene3D" id="2.40.30.170">
    <property type="match status" value="1"/>
</dbReference>
<protein>
    <submittedName>
        <fullName evidence="4">HlyD family secretion protein</fullName>
    </submittedName>
</protein>
<feature type="domain" description="AprE-like beta-barrel" evidence="3">
    <location>
        <begin position="345"/>
        <end position="425"/>
    </location>
</feature>
<dbReference type="Pfam" id="PF26002">
    <property type="entry name" value="Beta-barrel_AprE"/>
    <property type="match status" value="1"/>
</dbReference>
<feature type="domain" description="CzcB-like barrel-sandwich hybrid" evidence="2">
    <location>
        <begin position="111"/>
        <end position="324"/>
    </location>
</feature>
<dbReference type="PANTHER" id="PTHR30386">
    <property type="entry name" value="MEMBRANE FUSION SUBUNIT OF EMRAB-TOLC MULTIDRUG EFFLUX PUMP"/>
    <property type="match status" value="1"/>
</dbReference>
<proteinExistence type="predicted"/>
<dbReference type="GeneID" id="75150698"/>
<dbReference type="InterPro" id="IPR050739">
    <property type="entry name" value="MFP"/>
</dbReference>
<evidence type="ECO:0000259" key="2">
    <source>
        <dbReference type="Pfam" id="PF25973"/>
    </source>
</evidence>
<organism evidence="4 5">
    <name type="scientific">Xanthomonas prunicola</name>
    <dbReference type="NCBI Taxonomy" id="2053930"/>
    <lineage>
        <taxon>Bacteria</taxon>
        <taxon>Pseudomonadati</taxon>
        <taxon>Pseudomonadota</taxon>
        <taxon>Gammaproteobacteria</taxon>
        <taxon>Lysobacterales</taxon>
        <taxon>Lysobacteraceae</taxon>
        <taxon>Xanthomonas</taxon>
    </lineage>
</organism>
<dbReference type="PRINTS" id="PR01490">
    <property type="entry name" value="RTXTOXIND"/>
</dbReference>
<dbReference type="Pfam" id="PF25973">
    <property type="entry name" value="BSH_CzcB"/>
    <property type="match status" value="1"/>
</dbReference>
<sequence>MEPCWYEQARGVAAHGDAAAEIPGRRAARAGVGGRWRMTPLFRREAVDYRQRSRLGPVVLRQHGVLRWCVGLLMATVILLLVGFFRLGFARSQTLYGTVVPAGGLIALTTPQSGVVVQVGAVQGQVVAAGQVLFVLSSEHRDDRGRPTQRAAAVLAEQQRLAVEAMAQLRVQGRVQQQAAVRALAGLRDRLQQIDAELDLLRHRQQLTQSIEQRYRTALTRGLVSRQFVDEKQADVLDQRAHTLELQRERMALADALAQAQAELQQLPSSLRQQLAMAGAGLQEDRRAAIEQAAASRWEVRAPRAGRVALRPLQIGQAVAQGQRLADLLPTSMAIEVVLYAPSRAAGLIGPGMPVQLRLDALPYQHYGQFAGRVVEIAAAPEPPRVDATSVSEPLYRVRVRLAGDAALRARRTAVLRPGMRVQGTLALEWRRFSQWAFEPLSSLHGTLR</sequence>
<gene>
    <name evidence="4" type="ORF">M0D43_05055</name>
</gene>
<accession>A0A9Q9J0F0</accession>
<reference evidence="4" key="1">
    <citation type="submission" date="2022-04" db="EMBL/GenBank/DDBJ databases">
        <title>Xanthomonas prunicola pv. tritici, a pathogen causing a previously unreported foliar disease of wheat.</title>
        <authorList>
            <person name="Clavijo F."/>
            <person name="Curland R.D."/>
            <person name="Dill-Macky R."/>
            <person name="Pereyra S."/>
            <person name="Roman-Reyna V."/>
            <person name="Siri M.I."/>
        </authorList>
    </citation>
    <scope>NUCLEOTIDE SEQUENCE</scope>
    <source>
        <strain evidence="4">CIX249</strain>
    </source>
</reference>
<keyword evidence="1" id="KW-0812">Transmembrane</keyword>
<name>A0A9Q9J0F0_9XANT</name>
<dbReference type="InterPro" id="IPR058647">
    <property type="entry name" value="BSH_CzcB-like"/>
</dbReference>